<dbReference type="GO" id="GO:0005737">
    <property type="term" value="C:cytoplasm"/>
    <property type="evidence" value="ECO:0007669"/>
    <property type="project" value="UniProtKB-SubCell"/>
</dbReference>
<sequence length="78" mass="8594">QLVQVSNGAPIICMDLLSKDSFELGCGEEDWIAVGDGKGNMTVIGVTKNDCTPTVRLSFTWQAEVERQLLGTYWCKIL</sequence>
<evidence type="ECO:0000256" key="3">
    <source>
        <dbReference type="ARBA" id="ARBA00022574"/>
    </source>
</evidence>
<keyword evidence="2" id="KW-0963">Cytoplasm</keyword>
<dbReference type="Proteomes" id="UP000265520">
    <property type="component" value="Unassembled WGS sequence"/>
</dbReference>
<proteinExistence type="predicted"/>
<protein>
    <submittedName>
        <fullName evidence="6">WD repeat-containing protein 6-like</fullName>
    </submittedName>
</protein>
<evidence type="ECO:0000256" key="5">
    <source>
        <dbReference type="ARBA" id="ARBA00022737"/>
    </source>
</evidence>
<keyword evidence="3" id="KW-0853">WD repeat</keyword>
<dbReference type="EMBL" id="LXQA010593805">
    <property type="protein sequence ID" value="MCI61112.1"/>
    <property type="molecule type" value="Genomic_DNA"/>
</dbReference>
<organism evidence="6 7">
    <name type="scientific">Trifolium medium</name>
    <dbReference type="NCBI Taxonomy" id="97028"/>
    <lineage>
        <taxon>Eukaryota</taxon>
        <taxon>Viridiplantae</taxon>
        <taxon>Streptophyta</taxon>
        <taxon>Embryophyta</taxon>
        <taxon>Tracheophyta</taxon>
        <taxon>Spermatophyta</taxon>
        <taxon>Magnoliopsida</taxon>
        <taxon>eudicotyledons</taxon>
        <taxon>Gunneridae</taxon>
        <taxon>Pentapetalae</taxon>
        <taxon>rosids</taxon>
        <taxon>fabids</taxon>
        <taxon>Fabales</taxon>
        <taxon>Fabaceae</taxon>
        <taxon>Papilionoideae</taxon>
        <taxon>50 kb inversion clade</taxon>
        <taxon>NPAAA clade</taxon>
        <taxon>Hologalegina</taxon>
        <taxon>IRL clade</taxon>
        <taxon>Trifolieae</taxon>
        <taxon>Trifolium</taxon>
    </lineage>
</organism>
<evidence type="ECO:0000313" key="6">
    <source>
        <dbReference type="EMBL" id="MCI61112.1"/>
    </source>
</evidence>
<comment type="caution">
    <text evidence="6">The sequence shown here is derived from an EMBL/GenBank/DDBJ whole genome shotgun (WGS) entry which is preliminary data.</text>
</comment>
<evidence type="ECO:0000256" key="2">
    <source>
        <dbReference type="ARBA" id="ARBA00022490"/>
    </source>
</evidence>
<comment type="subcellular location">
    <subcellularLocation>
        <location evidence="1">Cytoplasm</location>
    </subcellularLocation>
</comment>
<dbReference type="GO" id="GO:0030488">
    <property type="term" value="P:tRNA methylation"/>
    <property type="evidence" value="ECO:0007669"/>
    <property type="project" value="TreeGrafter"/>
</dbReference>
<dbReference type="PANTHER" id="PTHR14344:SF3">
    <property type="entry name" value="WD REPEAT-CONTAINING PROTEIN 6"/>
    <property type="match status" value="1"/>
</dbReference>
<keyword evidence="7" id="KW-1185">Reference proteome</keyword>
<dbReference type="AlphaFoldDB" id="A0A392TJG3"/>
<keyword evidence="5" id="KW-0677">Repeat</keyword>
<name>A0A392TJG3_9FABA</name>
<evidence type="ECO:0000256" key="1">
    <source>
        <dbReference type="ARBA" id="ARBA00004496"/>
    </source>
</evidence>
<reference evidence="6 7" key="1">
    <citation type="journal article" date="2018" name="Front. Plant Sci.">
        <title>Red Clover (Trifolium pratense) and Zigzag Clover (T. medium) - A Picture of Genomic Similarities and Differences.</title>
        <authorList>
            <person name="Dluhosova J."/>
            <person name="Istvanek J."/>
            <person name="Nedelnik J."/>
            <person name="Repkova J."/>
        </authorList>
    </citation>
    <scope>NUCLEOTIDE SEQUENCE [LARGE SCALE GENOMIC DNA]</scope>
    <source>
        <strain evidence="7">cv. 10/8</strain>
        <tissue evidence="6">Leaf</tissue>
    </source>
</reference>
<evidence type="ECO:0000256" key="4">
    <source>
        <dbReference type="ARBA" id="ARBA00022694"/>
    </source>
</evidence>
<dbReference type="InterPro" id="IPR051973">
    <property type="entry name" value="tRNA_Anticodon_Mtase-Reg"/>
</dbReference>
<feature type="non-terminal residue" evidence="6">
    <location>
        <position position="1"/>
    </location>
</feature>
<dbReference type="PANTHER" id="PTHR14344">
    <property type="entry name" value="WD REPEAT PROTEIN"/>
    <property type="match status" value="1"/>
</dbReference>
<accession>A0A392TJG3</accession>
<evidence type="ECO:0000313" key="7">
    <source>
        <dbReference type="Proteomes" id="UP000265520"/>
    </source>
</evidence>
<keyword evidence="4" id="KW-0819">tRNA processing</keyword>